<dbReference type="Gene3D" id="1.25.40.20">
    <property type="entry name" value="Ankyrin repeat-containing domain"/>
    <property type="match status" value="1"/>
</dbReference>
<accession>A0A183JAU3</accession>
<name>A0A183JAU3_9BILA</name>
<dbReference type="InterPro" id="IPR036770">
    <property type="entry name" value="Ankyrin_rpt-contain_sf"/>
</dbReference>
<dbReference type="SUPFAM" id="SSF48403">
    <property type="entry name" value="Ankyrin repeat"/>
    <property type="match status" value="1"/>
</dbReference>
<keyword evidence="2" id="KW-1185">Reference proteome</keyword>
<evidence type="ECO:0000313" key="3">
    <source>
        <dbReference type="WBParaSite" id="SBAD_0001340601-mRNA-1"/>
    </source>
</evidence>
<dbReference type="PANTHER" id="PTHR24164:SF4">
    <property type="entry name" value="RELA-ASSOCIATED INHIBITOR"/>
    <property type="match status" value="1"/>
</dbReference>
<dbReference type="WBParaSite" id="SBAD_0001340601-mRNA-1">
    <property type="protein sequence ID" value="SBAD_0001340601-mRNA-1"/>
    <property type="gene ID" value="SBAD_0001340601"/>
</dbReference>
<reference evidence="1 2" key="2">
    <citation type="submission" date="2018-11" db="EMBL/GenBank/DDBJ databases">
        <authorList>
            <consortium name="Pathogen Informatics"/>
        </authorList>
    </citation>
    <scope>NUCLEOTIDE SEQUENCE [LARGE SCALE GENOMIC DNA]</scope>
</reference>
<sequence length="152" mass="17288">MKKCELQTSRLLHIVVWHKDYPKIYALTELMIKQKEGQEPPPFDLPNKLNEARTITPLFLAVQKRLEEVVAYLIACNANPNVKRNSFEEDTPLHFAASRGMTKIVKALCSTEKIDLNVKNKLGIGKGPASCVYELYIRDLCLPFICLCELTP</sequence>
<dbReference type="OrthoDB" id="10254947at2759"/>
<dbReference type="GO" id="GO:0006357">
    <property type="term" value="P:regulation of transcription by RNA polymerase II"/>
    <property type="evidence" value="ECO:0007669"/>
    <property type="project" value="TreeGrafter"/>
</dbReference>
<evidence type="ECO:0000313" key="1">
    <source>
        <dbReference type="EMBL" id="VDP53259.1"/>
    </source>
</evidence>
<evidence type="ECO:0000313" key="2">
    <source>
        <dbReference type="Proteomes" id="UP000270296"/>
    </source>
</evidence>
<dbReference type="InterPro" id="IPR028320">
    <property type="entry name" value="iASPP"/>
</dbReference>
<dbReference type="GO" id="GO:0045597">
    <property type="term" value="P:positive regulation of cell differentiation"/>
    <property type="evidence" value="ECO:0007669"/>
    <property type="project" value="TreeGrafter"/>
</dbReference>
<dbReference type="AlphaFoldDB" id="A0A183JAU3"/>
<gene>
    <name evidence="1" type="ORF">SBAD_LOCUS12991</name>
</gene>
<dbReference type="Proteomes" id="UP000270296">
    <property type="component" value="Unassembled WGS sequence"/>
</dbReference>
<dbReference type="Pfam" id="PF12796">
    <property type="entry name" value="Ank_2"/>
    <property type="match status" value="1"/>
</dbReference>
<proteinExistence type="predicted"/>
<dbReference type="PANTHER" id="PTHR24164">
    <property type="entry name" value="RELA-ASSOCIATED INHIBITOR"/>
    <property type="match status" value="1"/>
</dbReference>
<reference evidence="3" key="1">
    <citation type="submission" date="2016-06" db="UniProtKB">
        <authorList>
            <consortium name="WormBaseParasite"/>
        </authorList>
    </citation>
    <scope>IDENTIFICATION</scope>
</reference>
<dbReference type="SMART" id="SM00248">
    <property type="entry name" value="ANK"/>
    <property type="match status" value="2"/>
</dbReference>
<dbReference type="InterPro" id="IPR002110">
    <property type="entry name" value="Ankyrin_rpt"/>
</dbReference>
<dbReference type="EMBL" id="UZAM01019686">
    <property type="protein sequence ID" value="VDP53259.1"/>
    <property type="molecule type" value="Genomic_DNA"/>
</dbReference>
<organism evidence="3">
    <name type="scientific">Soboliphyme baturini</name>
    <dbReference type="NCBI Taxonomy" id="241478"/>
    <lineage>
        <taxon>Eukaryota</taxon>
        <taxon>Metazoa</taxon>
        <taxon>Ecdysozoa</taxon>
        <taxon>Nematoda</taxon>
        <taxon>Enoplea</taxon>
        <taxon>Dorylaimia</taxon>
        <taxon>Dioctophymatida</taxon>
        <taxon>Dioctophymatoidea</taxon>
        <taxon>Soboliphymatidae</taxon>
        <taxon>Soboliphyme</taxon>
    </lineage>
</organism>
<protein>
    <submittedName>
        <fullName evidence="3">ANK_REP_REGION domain-containing protein</fullName>
    </submittedName>
</protein>